<keyword evidence="3" id="KW-1185">Reference proteome</keyword>
<evidence type="ECO:0000259" key="1">
    <source>
        <dbReference type="Pfam" id="PF12146"/>
    </source>
</evidence>
<evidence type="ECO:0000313" key="2">
    <source>
        <dbReference type="EMBL" id="KAF5186443.1"/>
    </source>
</evidence>
<dbReference type="InterPro" id="IPR022742">
    <property type="entry name" value="Hydrolase_4"/>
</dbReference>
<feature type="domain" description="Serine aminopeptidase S33" evidence="1">
    <location>
        <begin position="191"/>
        <end position="259"/>
    </location>
</feature>
<dbReference type="Pfam" id="PF12146">
    <property type="entry name" value="Hydrolase_4"/>
    <property type="match status" value="1"/>
</dbReference>
<dbReference type="SUPFAM" id="SSF53474">
    <property type="entry name" value="alpha/beta-Hydrolases"/>
    <property type="match status" value="1"/>
</dbReference>
<dbReference type="InterPro" id="IPR029058">
    <property type="entry name" value="AB_hydrolase_fold"/>
</dbReference>
<dbReference type="PANTHER" id="PTHR22753:SF14">
    <property type="entry name" value="MONOACYLGLYCEROL_DIACYLGLYCEROL O-ACYLTRANSFERASE"/>
    <property type="match status" value="1"/>
</dbReference>
<protein>
    <submittedName>
        <fullName evidence="2">Acyltransferase-like protein</fullName>
    </submittedName>
</protein>
<dbReference type="PANTHER" id="PTHR22753">
    <property type="entry name" value="TRANSMEMBRANE PROTEIN 68"/>
    <property type="match status" value="1"/>
</dbReference>
<proteinExistence type="predicted"/>
<dbReference type="GO" id="GO:0016020">
    <property type="term" value="C:membrane"/>
    <property type="evidence" value="ECO:0007669"/>
    <property type="project" value="TreeGrafter"/>
</dbReference>
<dbReference type="OrthoDB" id="44277at2759"/>
<sequence>MASIGKLFPSTLPIVIEPKFHIQTKIRATGNSSSMALSSSDSSSSSIGTNNGVSFVNGVKESSGDGNVRLVSKKINKKKQVGIAQDELEVLWDDGYGTVTVKDYLESAKDMIRVDGGPPRWFCPVDCGNPLQGSPLLLFLPGIDGVGLGLCLHHKTLGRVFEVRCLHIPVYDRTPFGELVSLVEDTVRLEHTLYPNKPIYLVGDSFGGCLALAVAARNPSIDLVLILVNPATSITKSQLQPIFPLLELVPDELHVALPYLLSFVMGDPIRMASVNIEKGLPPAQMLEQLSANLTSLLPCLSGLADIIPKETLLWKLKLLYSGASYANSRLHAVKAEVLVLASGKDNMLPSREEAQCLKKLLQNCTVRYFKDNSHTLLLEDGIHLLAVIKGTLKYRRSRNHDYISDYIPPSHSDFELLKQSFGSRQVISPVMLSTLDDGKIVRGLAGIPNQGPVLFVGYHMLMGLELMPLVEEFLSERKIMIRGMAHPIFFTLDSAFAMDESTIIDKVREFGSVPVTPNNLYRLLSSKSFTLLYPGGAREALHRKGEEYKLFWPDQPEFVRMAARFEATIVPFGVVGEDDIAQLVLDYDDIMKIPIVSDFIKDKNQDVMRLRGDAKGEIAKQDLYIPGILPKVPGRFYYLFGKPVETKGRKELLKDKESANELYTQIKEDIERTMSYLKEKRETDPYRGIIERTVYRTILAPTNDVPAFEP</sequence>
<accession>A0A7J6VNI3</accession>
<dbReference type="Proteomes" id="UP000554482">
    <property type="component" value="Unassembled WGS sequence"/>
</dbReference>
<dbReference type="GO" id="GO:0016746">
    <property type="term" value="F:acyltransferase activity"/>
    <property type="evidence" value="ECO:0007669"/>
    <property type="project" value="UniProtKB-KW"/>
</dbReference>
<dbReference type="AlphaFoldDB" id="A0A7J6VNI3"/>
<name>A0A7J6VNI3_THATH</name>
<dbReference type="CDD" id="cd07987">
    <property type="entry name" value="LPLAT_MGAT-like"/>
    <property type="match status" value="1"/>
</dbReference>
<reference evidence="2 3" key="1">
    <citation type="submission" date="2020-06" db="EMBL/GenBank/DDBJ databases">
        <title>Transcriptomic and genomic resources for Thalictrum thalictroides and T. hernandezii: Facilitating candidate gene discovery in an emerging model plant lineage.</title>
        <authorList>
            <person name="Arias T."/>
            <person name="Riano-Pachon D.M."/>
            <person name="Di Stilio V.S."/>
        </authorList>
    </citation>
    <scope>NUCLEOTIDE SEQUENCE [LARGE SCALE GENOMIC DNA]</scope>
    <source>
        <strain evidence="3">cv. WT478/WT964</strain>
        <tissue evidence="2">Leaves</tissue>
    </source>
</reference>
<dbReference type="EMBL" id="JABWDY010029297">
    <property type="protein sequence ID" value="KAF5186443.1"/>
    <property type="molecule type" value="Genomic_DNA"/>
</dbReference>
<evidence type="ECO:0000313" key="3">
    <source>
        <dbReference type="Proteomes" id="UP000554482"/>
    </source>
</evidence>
<comment type="caution">
    <text evidence="2">The sequence shown here is derived from an EMBL/GenBank/DDBJ whole genome shotgun (WGS) entry which is preliminary data.</text>
</comment>
<dbReference type="Gene3D" id="3.40.50.1820">
    <property type="entry name" value="alpha/beta hydrolase"/>
    <property type="match status" value="1"/>
</dbReference>
<keyword evidence="2" id="KW-0012">Acyltransferase</keyword>
<keyword evidence="2" id="KW-0808">Transferase</keyword>
<gene>
    <name evidence="2" type="ORF">FRX31_023970</name>
</gene>
<organism evidence="2 3">
    <name type="scientific">Thalictrum thalictroides</name>
    <name type="common">Rue-anemone</name>
    <name type="synonym">Anemone thalictroides</name>
    <dbReference type="NCBI Taxonomy" id="46969"/>
    <lineage>
        <taxon>Eukaryota</taxon>
        <taxon>Viridiplantae</taxon>
        <taxon>Streptophyta</taxon>
        <taxon>Embryophyta</taxon>
        <taxon>Tracheophyta</taxon>
        <taxon>Spermatophyta</taxon>
        <taxon>Magnoliopsida</taxon>
        <taxon>Ranunculales</taxon>
        <taxon>Ranunculaceae</taxon>
        <taxon>Thalictroideae</taxon>
        <taxon>Thalictrum</taxon>
    </lineage>
</organism>